<feature type="transmembrane region" description="Helical" evidence="1">
    <location>
        <begin position="169"/>
        <end position="189"/>
    </location>
</feature>
<organism evidence="2 3">
    <name type="scientific">Candidatus Buchananbacteria bacterium RIFCSPLOWO2_02_FULL_46_11b</name>
    <dbReference type="NCBI Taxonomy" id="1797548"/>
    <lineage>
        <taxon>Bacteria</taxon>
        <taxon>Candidatus Buchananiibacteriota</taxon>
    </lineage>
</organism>
<dbReference type="EMBL" id="MHIR01000053">
    <property type="protein sequence ID" value="OGY56656.1"/>
    <property type="molecule type" value="Genomic_DNA"/>
</dbReference>
<dbReference type="Proteomes" id="UP000177408">
    <property type="component" value="Unassembled WGS sequence"/>
</dbReference>
<evidence type="ECO:0000313" key="2">
    <source>
        <dbReference type="EMBL" id="OGY56656.1"/>
    </source>
</evidence>
<evidence type="ECO:0000313" key="3">
    <source>
        <dbReference type="Proteomes" id="UP000177408"/>
    </source>
</evidence>
<dbReference type="InterPro" id="IPR045466">
    <property type="entry name" value="DUF6498"/>
</dbReference>
<protein>
    <submittedName>
        <fullName evidence="2">Uncharacterized protein</fullName>
    </submittedName>
</protein>
<feature type="transmembrane region" description="Helical" evidence="1">
    <location>
        <begin position="195"/>
        <end position="214"/>
    </location>
</feature>
<feature type="transmembrane region" description="Helical" evidence="1">
    <location>
        <begin position="129"/>
        <end position="148"/>
    </location>
</feature>
<accession>A0A1G1YXZ3</accession>
<reference evidence="2 3" key="1">
    <citation type="journal article" date="2016" name="Nat. Commun.">
        <title>Thousands of microbial genomes shed light on interconnected biogeochemical processes in an aquifer system.</title>
        <authorList>
            <person name="Anantharaman K."/>
            <person name="Brown C.T."/>
            <person name="Hug L.A."/>
            <person name="Sharon I."/>
            <person name="Castelle C.J."/>
            <person name="Probst A.J."/>
            <person name="Thomas B.C."/>
            <person name="Singh A."/>
            <person name="Wilkins M.J."/>
            <person name="Karaoz U."/>
            <person name="Brodie E.L."/>
            <person name="Williams K.H."/>
            <person name="Hubbard S.S."/>
            <person name="Banfield J.F."/>
        </authorList>
    </citation>
    <scope>NUCLEOTIDE SEQUENCE [LARGE SCALE GENOMIC DNA]</scope>
</reference>
<feature type="transmembrane region" description="Helical" evidence="1">
    <location>
        <begin position="95"/>
        <end position="117"/>
    </location>
</feature>
<dbReference type="AlphaFoldDB" id="A0A1G1YXZ3"/>
<evidence type="ECO:0000256" key="1">
    <source>
        <dbReference type="SAM" id="Phobius"/>
    </source>
</evidence>
<name>A0A1G1YXZ3_9BACT</name>
<feature type="transmembrane region" description="Helical" evidence="1">
    <location>
        <begin position="23"/>
        <end position="45"/>
    </location>
</feature>
<keyword evidence="1" id="KW-0472">Membrane</keyword>
<sequence>MEPEANPTAKNEGIKRKISARELFNSPTFYLALFPHAIALLLVLIGNLEYFYVFFIFFLELIIDIFILSFAVLLIKNELVQKIYKSNYHKSILALRTLIGGLLFCSFFGIFAFLIFYLTGGKDLSATDILTNNIVWLAIGVYAARKMISLIVNKFRYNTGRQPYIEKGSSLMINLVTLIIFVMPGIYIFALLKFLPINVEFIAIIILFVIKAYIDASRAFQEKNAETKYRKLYL</sequence>
<keyword evidence="1" id="KW-0812">Transmembrane</keyword>
<feature type="transmembrane region" description="Helical" evidence="1">
    <location>
        <begin position="51"/>
        <end position="75"/>
    </location>
</feature>
<keyword evidence="1" id="KW-1133">Transmembrane helix</keyword>
<dbReference type="Pfam" id="PF20108">
    <property type="entry name" value="DUF6498"/>
    <property type="match status" value="1"/>
</dbReference>
<gene>
    <name evidence="2" type="ORF">A3H67_00450</name>
</gene>
<proteinExistence type="predicted"/>
<comment type="caution">
    <text evidence="2">The sequence shown here is derived from an EMBL/GenBank/DDBJ whole genome shotgun (WGS) entry which is preliminary data.</text>
</comment>